<comment type="caution">
    <text evidence="2">The sequence shown here is derived from an EMBL/GenBank/DDBJ whole genome shotgun (WGS) entry which is preliminary data.</text>
</comment>
<dbReference type="Gene3D" id="3.30.200.20">
    <property type="entry name" value="Phosphorylase Kinase, domain 1"/>
    <property type="match status" value="1"/>
</dbReference>
<dbReference type="InterPro" id="IPR002575">
    <property type="entry name" value="Aminoglycoside_PTrfase"/>
</dbReference>
<sequence>MIAPQDRQKLAQWLGARLDGMGPDLTLRPISGGQSNPTAFLDSGTRHLVLRGRPQGVLLPSAHAVDREFRVQKALAGQGVPVPEVLLYCDDRSITGTEFYVMERVEGRVLHDNRLSELPAPERRMVFDDLARTLAAVHRVDIDAAGLQDFGRRGGFAARQIARWSRQWDLSNPRPNPDIDRLKAWLGAHIPAEDCTTLVHGDFRLGNVMLHPSEPRIVAVLDWELSTLGHPLADLAHSCVYTWFMGPQDYGRGLRGLDPAALDLPRMEEFTARYFAAAGGGAELSTFWLALALFRNAVIFEGIAERARQGNASAANAAEVGRLAPVLARLGAALTEDICP</sequence>
<keyword evidence="3" id="KW-1185">Reference proteome</keyword>
<reference evidence="2 3" key="1">
    <citation type="journal article" date="2015" name="Int. J. Syst. Evol. Microbiol.">
        <title>Gemmobacter intermedius sp. nov., isolated from a white stork (Ciconia ciconia).</title>
        <authorList>
            <person name="Kampfer P."/>
            <person name="Jerzak L."/>
            <person name="Wilharm G."/>
            <person name="Golke J."/>
            <person name="Busse H.J."/>
            <person name="Glaeser S.P."/>
        </authorList>
    </citation>
    <scope>NUCLEOTIDE SEQUENCE [LARGE SCALE GENOMIC DNA]</scope>
    <source>
        <strain evidence="2 3">119/4</strain>
    </source>
</reference>
<accession>A0A444M9R4</accession>
<dbReference type="CDD" id="cd05154">
    <property type="entry name" value="ACAD10_11_N-like"/>
    <property type="match status" value="1"/>
</dbReference>
<dbReference type="OrthoDB" id="3806873at2"/>
<protein>
    <submittedName>
        <fullName evidence="2">Phosphotransferase family protein</fullName>
    </submittedName>
</protein>
<dbReference type="GO" id="GO:0016740">
    <property type="term" value="F:transferase activity"/>
    <property type="evidence" value="ECO:0007669"/>
    <property type="project" value="UniProtKB-KW"/>
</dbReference>
<dbReference type="PANTHER" id="PTHR47829">
    <property type="entry name" value="HYDROLASE, PUTATIVE (AFU_ORTHOLOGUE AFUA_1G12880)-RELATED"/>
    <property type="match status" value="1"/>
</dbReference>
<dbReference type="InterPro" id="IPR041726">
    <property type="entry name" value="ACAD10_11_N"/>
</dbReference>
<dbReference type="RefSeq" id="WP_128489936.1">
    <property type="nucleotide sequence ID" value="NZ_JBHLXB010000025.1"/>
</dbReference>
<dbReference type="Pfam" id="PF01636">
    <property type="entry name" value="APH"/>
    <property type="match status" value="1"/>
</dbReference>
<gene>
    <name evidence="2" type="ORF">EP867_13090</name>
</gene>
<dbReference type="Gene3D" id="3.90.1200.10">
    <property type="match status" value="1"/>
</dbReference>
<evidence type="ECO:0000313" key="2">
    <source>
        <dbReference type="EMBL" id="RWY39909.1"/>
    </source>
</evidence>
<dbReference type="AlphaFoldDB" id="A0A444M9R4"/>
<evidence type="ECO:0000313" key="3">
    <source>
        <dbReference type="Proteomes" id="UP000287168"/>
    </source>
</evidence>
<dbReference type="InterPro" id="IPR011009">
    <property type="entry name" value="Kinase-like_dom_sf"/>
</dbReference>
<dbReference type="EMBL" id="SBLC01000019">
    <property type="protein sequence ID" value="RWY39909.1"/>
    <property type="molecule type" value="Genomic_DNA"/>
</dbReference>
<evidence type="ECO:0000259" key="1">
    <source>
        <dbReference type="Pfam" id="PF01636"/>
    </source>
</evidence>
<feature type="domain" description="Aminoglycoside phosphotransferase" evidence="1">
    <location>
        <begin position="26"/>
        <end position="250"/>
    </location>
</feature>
<dbReference type="PANTHER" id="PTHR47829:SF1">
    <property type="entry name" value="HAD FAMILY PHOSPHATASE"/>
    <property type="match status" value="1"/>
</dbReference>
<organism evidence="2 3">
    <name type="scientific">Falsigemmobacter intermedius</name>
    <dbReference type="NCBI Taxonomy" id="1553448"/>
    <lineage>
        <taxon>Bacteria</taxon>
        <taxon>Pseudomonadati</taxon>
        <taxon>Pseudomonadota</taxon>
        <taxon>Alphaproteobacteria</taxon>
        <taxon>Rhodobacterales</taxon>
        <taxon>Paracoccaceae</taxon>
        <taxon>Falsigemmobacter</taxon>
    </lineage>
</organism>
<proteinExistence type="predicted"/>
<dbReference type="Proteomes" id="UP000287168">
    <property type="component" value="Unassembled WGS sequence"/>
</dbReference>
<name>A0A444M9R4_9RHOB</name>
<keyword evidence="2" id="KW-0808">Transferase</keyword>
<dbReference type="InterPro" id="IPR052898">
    <property type="entry name" value="ACAD10-like"/>
</dbReference>
<dbReference type="SUPFAM" id="SSF56112">
    <property type="entry name" value="Protein kinase-like (PK-like)"/>
    <property type="match status" value="1"/>
</dbReference>